<dbReference type="PANTHER" id="PTHR11012:SF55">
    <property type="entry name" value="BHLH DOMAIN-CONTAINING PROTEIN"/>
    <property type="match status" value="1"/>
</dbReference>
<comment type="caution">
    <text evidence="1">The sequence shown here is derived from an EMBL/GenBank/DDBJ whole genome shotgun (WGS) entry which is preliminary data.</text>
</comment>
<gene>
    <name evidence="1" type="ORF">PR048_025264</name>
</gene>
<accession>A0ABQ9GQW3</accession>
<organism evidence="1 2">
    <name type="scientific">Dryococelus australis</name>
    <dbReference type="NCBI Taxonomy" id="614101"/>
    <lineage>
        <taxon>Eukaryota</taxon>
        <taxon>Metazoa</taxon>
        <taxon>Ecdysozoa</taxon>
        <taxon>Arthropoda</taxon>
        <taxon>Hexapoda</taxon>
        <taxon>Insecta</taxon>
        <taxon>Pterygota</taxon>
        <taxon>Neoptera</taxon>
        <taxon>Polyneoptera</taxon>
        <taxon>Phasmatodea</taxon>
        <taxon>Verophasmatodea</taxon>
        <taxon>Anareolatae</taxon>
        <taxon>Phasmatidae</taxon>
        <taxon>Eurycanthinae</taxon>
        <taxon>Dryococelus</taxon>
    </lineage>
</organism>
<evidence type="ECO:0000313" key="1">
    <source>
        <dbReference type="EMBL" id="KAJ8874415.1"/>
    </source>
</evidence>
<name>A0ABQ9GQW3_9NEOP</name>
<dbReference type="InterPro" id="IPR004119">
    <property type="entry name" value="EcKL"/>
</dbReference>
<proteinExistence type="predicted"/>
<evidence type="ECO:0000313" key="2">
    <source>
        <dbReference type="Proteomes" id="UP001159363"/>
    </source>
</evidence>
<reference evidence="1 2" key="1">
    <citation type="submission" date="2023-02" db="EMBL/GenBank/DDBJ databases">
        <title>LHISI_Scaffold_Assembly.</title>
        <authorList>
            <person name="Stuart O.P."/>
            <person name="Cleave R."/>
            <person name="Magrath M.J.L."/>
            <person name="Mikheyev A.S."/>
        </authorList>
    </citation>
    <scope>NUCLEOTIDE SEQUENCE [LARGE SCALE GENOMIC DNA]</scope>
    <source>
        <strain evidence="1">Daus_M_001</strain>
        <tissue evidence="1">Leg muscle</tissue>
    </source>
</reference>
<protein>
    <submittedName>
        <fullName evidence="1">Uncharacterized protein</fullName>
    </submittedName>
</protein>
<sequence>MAKGSIFLSKEDLEELLRPILNAKGTKVEDVSVQFLTKPGDNYGSTMLAVDVNLTPGPRTLPQVAKMLPESSSMQQFQFGMSVRKEIDMCKLAGPAFESIQKEKNVPEDKYFRSCRRYLGHSAGELEDPRIEIGDRFIGLNLAHCKFVVDKMVRFHATAITLKIKKPEEFRETVLRAQQLLSP</sequence>
<dbReference type="PANTHER" id="PTHR11012">
    <property type="entry name" value="PROTEIN KINASE-LIKE DOMAIN-CONTAINING"/>
    <property type="match status" value="1"/>
</dbReference>
<keyword evidence="2" id="KW-1185">Reference proteome</keyword>
<dbReference type="EMBL" id="JARBHB010000010">
    <property type="protein sequence ID" value="KAJ8874415.1"/>
    <property type="molecule type" value="Genomic_DNA"/>
</dbReference>
<dbReference type="Proteomes" id="UP001159363">
    <property type="component" value="Chromosome 9"/>
</dbReference>
<dbReference type="Pfam" id="PF02958">
    <property type="entry name" value="EcKL"/>
    <property type="match status" value="1"/>
</dbReference>